<organism evidence="1 2">
    <name type="scientific">Dendrobium nobile</name>
    <name type="common">Orchid</name>
    <dbReference type="NCBI Taxonomy" id="94219"/>
    <lineage>
        <taxon>Eukaryota</taxon>
        <taxon>Viridiplantae</taxon>
        <taxon>Streptophyta</taxon>
        <taxon>Embryophyta</taxon>
        <taxon>Tracheophyta</taxon>
        <taxon>Spermatophyta</taxon>
        <taxon>Magnoliopsida</taxon>
        <taxon>Liliopsida</taxon>
        <taxon>Asparagales</taxon>
        <taxon>Orchidaceae</taxon>
        <taxon>Epidendroideae</taxon>
        <taxon>Malaxideae</taxon>
        <taxon>Dendrobiinae</taxon>
        <taxon>Dendrobium</taxon>
    </lineage>
</organism>
<comment type="caution">
    <text evidence="1">The sequence shown here is derived from an EMBL/GenBank/DDBJ whole genome shotgun (WGS) entry which is preliminary data.</text>
</comment>
<accession>A0A8T3BWM9</accession>
<name>A0A8T3BWM9_DENNO</name>
<evidence type="ECO:0000313" key="2">
    <source>
        <dbReference type="Proteomes" id="UP000829196"/>
    </source>
</evidence>
<evidence type="ECO:0000313" key="1">
    <source>
        <dbReference type="EMBL" id="KAI0522451.1"/>
    </source>
</evidence>
<sequence length="62" mass="7039">MCHWDITQLKVIALSSITKILHELMFDIKSIIIEGGNLNATTFCHKLLKKAKDMDVLNLNVD</sequence>
<dbReference type="AlphaFoldDB" id="A0A8T3BWM9"/>
<keyword evidence="2" id="KW-1185">Reference proteome</keyword>
<dbReference type="Proteomes" id="UP000829196">
    <property type="component" value="Unassembled WGS sequence"/>
</dbReference>
<dbReference type="EMBL" id="JAGYWB010000005">
    <property type="protein sequence ID" value="KAI0522451.1"/>
    <property type="molecule type" value="Genomic_DNA"/>
</dbReference>
<proteinExistence type="predicted"/>
<protein>
    <submittedName>
        <fullName evidence="1">Uncharacterized protein</fullName>
    </submittedName>
</protein>
<reference evidence="1" key="1">
    <citation type="journal article" date="2022" name="Front. Genet.">
        <title>Chromosome-Scale Assembly of the Dendrobium nobile Genome Provides Insights Into the Molecular Mechanism of the Biosynthesis of the Medicinal Active Ingredient of Dendrobium.</title>
        <authorList>
            <person name="Xu Q."/>
            <person name="Niu S.-C."/>
            <person name="Li K.-L."/>
            <person name="Zheng P.-J."/>
            <person name="Zhang X.-J."/>
            <person name="Jia Y."/>
            <person name="Liu Y."/>
            <person name="Niu Y.-X."/>
            <person name="Yu L.-H."/>
            <person name="Chen D.-F."/>
            <person name="Zhang G.-Q."/>
        </authorList>
    </citation>
    <scope>NUCLEOTIDE SEQUENCE</scope>
    <source>
        <tissue evidence="1">Leaf</tissue>
    </source>
</reference>
<gene>
    <name evidence="1" type="ORF">KFK09_004830</name>
</gene>